<evidence type="ECO:0000256" key="1">
    <source>
        <dbReference type="ARBA" id="ARBA00022723"/>
    </source>
</evidence>
<dbReference type="PANTHER" id="PTHR11474">
    <property type="entry name" value="TYROSINASE FAMILY MEMBER"/>
    <property type="match status" value="1"/>
</dbReference>
<evidence type="ECO:0000259" key="3">
    <source>
        <dbReference type="PROSITE" id="PS00498"/>
    </source>
</evidence>
<comment type="caution">
    <text evidence="4">The sequence shown here is derived from an EMBL/GenBank/DDBJ whole genome shotgun (WGS) entry which is preliminary data.</text>
</comment>
<dbReference type="EMBL" id="JAQQWK010000005">
    <property type="protein sequence ID" value="KAK8041677.1"/>
    <property type="molecule type" value="Genomic_DNA"/>
</dbReference>
<evidence type="ECO:0000313" key="4">
    <source>
        <dbReference type="EMBL" id="KAK8041677.1"/>
    </source>
</evidence>
<dbReference type="Gene3D" id="1.10.1280.10">
    <property type="entry name" value="Di-copper center containing domain from catechol oxidase"/>
    <property type="match status" value="1"/>
</dbReference>
<protein>
    <submittedName>
        <fullName evidence="4">Monooxygenase</fullName>
    </submittedName>
</protein>
<dbReference type="PROSITE" id="PS00498">
    <property type="entry name" value="TYROSINASE_2"/>
    <property type="match status" value="1"/>
</dbReference>
<dbReference type="InterPro" id="IPR008922">
    <property type="entry name" value="Di-copper_centre_dom_sf"/>
</dbReference>
<reference evidence="4 5" key="1">
    <citation type="submission" date="2023-01" db="EMBL/GenBank/DDBJ databases">
        <title>Analysis of 21 Apiospora genomes using comparative genomics revels a genus with tremendous synthesis potential of carbohydrate active enzymes and secondary metabolites.</title>
        <authorList>
            <person name="Sorensen T."/>
        </authorList>
    </citation>
    <scope>NUCLEOTIDE SEQUENCE [LARGE SCALE GENOMIC DNA]</scope>
    <source>
        <strain evidence="4 5">CBS 33761</strain>
    </source>
</reference>
<dbReference type="InterPro" id="IPR002227">
    <property type="entry name" value="Tyrosinase_Cu-bd"/>
</dbReference>
<keyword evidence="2" id="KW-0812">Transmembrane</keyword>
<dbReference type="Pfam" id="PF00264">
    <property type="entry name" value="Tyrosinase"/>
    <property type="match status" value="1"/>
</dbReference>
<keyword evidence="2" id="KW-1133">Transmembrane helix</keyword>
<feature type="transmembrane region" description="Helical" evidence="2">
    <location>
        <begin position="57"/>
        <end position="84"/>
    </location>
</feature>
<feature type="domain" description="Tyrosinase copper-binding" evidence="3">
    <location>
        <begin position="348"/>
        <end position="359"/>
    </location>
</feature>
<sequence length="422" mass="48045">MPKSKRVRFGDDTRHGYHAVEDPEANAHGGPYSSSLVSRWTFRLLQHDRFGDHVQRIWGLFVWACFILSMILVLVVSALTLLAWPSGDQTRRCVNPAIRREWRSLTSEERTGFISAVNCLSRVPSVWDRNGTIYDDFAELHGGIGSWCMHSPTSLPSHRFLADTVPRSSSLRLFSTVAPAYLVHLGKGSPRTLWVRRTDTASISLFTSSLQTPMGTNASTSRYWDWTADWIDLANSSIWSAETGFGGDGNRSGPLTVGEGRCVTDGPFSDLRPIKYNHTYVTHCLSRGFRERGPQGQDLRRSFSPESIGKIMRMTTYPDFEHELEYRLHNSLHYLVSGDFRALTAANDPIFYVHHAQMDHLWWRWQQEDLEARQMQYGGKHMFNSTAVNATVDDMLHYGGFVDDIPVSQVMDTQNGHLCYRY</sequence>
<name>A0ABR1T5H9_9PEZI</name>
<organism evidence="4 5">
    <name type="scientific">Apiospora rasikravindrae</name>
    <dbReference type="NCBI Taxonomy" id="990691"/>
    <lineage>
        <taxon>Eukaryota</taxon>
        <taxon>Fungi</taxon>
        <taxon>Dikarya</taxon>
        <taxon>Ascomycota</taxon>
        <taxon>Pezizomycotina</taxon>
        <taxon>Sordariomycetes</taxon>
        <taxon>Xylariomycetidae</taxon>
        <taxon>Amphisphaeriales</taxon>
        <taxon>Apiosporaceae</taxon>
        <taxon>Apiospora</taxon>
    </lineage>
</organism>
<dbReference type="GO" id="GO:0004497">
    <property type="term" value="F:monooxygenase activity"/>
    <property type="evidence" value="ECO:0007669"/>
    <property type="project" value="UniProtKB-KW"/>
</dbReference>
<dbReference type="PANTHER" id="PTHR11474:SF127">
    <property type="entry name" value="TYROSINASE COPPER-BINDING DOMAIN-CONTAINING PROTEIN"/>
    <property type="match status" value="1"/>
</dbReference>
<dbReference type="SUPFAM" id="SSF48056">
    <property type="entry name" value="Di-copper centre-containing domain"/>
    <property type="match status" value="1"/>
</dbReference>
<dbReference type="Proteomes" id="UP001444661">
    <property type="component" value="Unassembled WGS sequence"/>
</dbReference>
<gene>
    <name evidence="4" type="ORF">PG993_006200</name>
</gene>
<evidence type="ECO:0000313" key="5">
    <source>
        <dbReference type="Proteomes" id="UP001444661"/>
    </source>
</evidence>
<evidence type="ECO:0000256" key="2">
    <source>
        <dbReference type="SAM" id="Phobius"/>
    </source>
</evidence>
<keyword evidence="5" id="KW-1185">Reference proteome</keyword>
<keyword evidence="1" id="KW-0479">Metal-binding</keyword>
<keyword evidence="4" id="KW-0560">Oxidoreductase</keyword>
<accession>A0ABR1T5H9</accession>
<dbReference type="PRINTS" id="PR00092">
    <property type="entry name" value="TYROSINASE"/>
</dbReference>
<dbReference type="InterPro" id="IPR050316">
    <property type="entry name" value="Tyrosinase/Hemocyanin"/>
</dbReference>
<keyword evidence="4" id="KW-0503">Monooxygenase</keyword>
<proteinExistence type="predicted"/>
<keyword evidence="2" id="KW-0472">Membrane</keyword>